<feature type="transmembrane region" description="Helical" evidence="7">
    <location>
        <begin position="404"/>
        <end position="424"/>
    </location>
</feature>
<keyword evidence="4 7" id="KW-0812">Transmembrane</keyword>
<evidence type="ECO:0000256" key="5">
    <source>
        <dbReference type="ARBA" id="ARBA00022989"/>
    </source>
</evidence>
<feature type="transmembrane region" description="Helical" evidence="7">
    <location>
        <begin position="80"/>
        <end position="102"/>
    </location>
</feature>
<dbReference type="GO" id="GO:0005886">
    <property type="term" value="C:plasma membrane"/>
    <property type="evidence" value="ECO:0007669"/>
    <property type="project" value="UniProtKB-SubCell"/>
</dbReference>
<comment type="similarity">
    <text evidence="2">Belongs to the polysaccharide synthase family.</text>
</comment>
<gene>
    <name evidence="8" type="ORF">KYE_07417</name>
</gene>
<keyword evidence="5 7" id="KW-1133">Transmembrane helix</keyword>
<dbReference type="PATRIC" id="fig|1094979.3.peg.1436"/>
<dbReference type="AlphaFoldDB" id="G6YRK6"/>
<organism evidence="8 9">
    <name type="scientific">Marinobacter manganoxydans MnI7-9</name>
    <dbReference type="NCBI Taxonomy" id="1094979"/>
    <lineage>
        <taxon>Bacteria</taxon>
        <taxon>Pseudomonadati</taxon>
        <taxon>Pseudomonadota</taxon>
        <taxon>Gammaproteobacteria</taxon>
        <taxon>Pseudomonadales</taxon>
        <taxon>Marinobacteraceae</taxon>
        <taxon>Marinobacter</taxon>
    </lineage>
</organism>
<evidence type="ECO:0000256" key="7">
    <source>
        <dbReference type="SAM" id="Phobius"/>
    </source>
</evidence>
<evidence type="ECO:0000256" key="2">
    <source>
        <dbReference type="ARBA" id="ARBA00007430"/>
    </source>
</evidence>
<feature type="transmembrane region" description="Helical" evidence="7">
    <location>
        <begin position="285"/>
        <end position="310"/>
    </location>
</feature>
<evidence type="ECO:0000256" key="1">
    <source>
        <dbReference type="ARBA" id="ARBA00004651"/>
    </source>
</evidence>
<dbReference type="RefSeq" id="WP_008171892.1">
    <property type="nucleotide sequence ID" value="NZ_AGTR01000027.1"/>
</dbReference>
<feature type="transmembrane region" description="Helical" evidence="7">
    <location>
        <begin position="144"/>
        <end position="163"/>
    </location>
</feature>
<feature type="transmembrane region" description="Helical" evidence="7">
    <location>
        <begin position="169"/>
        <end position="187"/>
    </location>
</feature>
<keyword evidence="9" id="KW-1185">Reference proteome</keyword>
<feature type="transmembrane region" description="Helical" evidence="7">
    <location>
        <begin position="436"/>
        <end position="457"/>
    </location>
</feature>
<dbReference type="Pfam" id="PF13440">
    <property type="entry name" value="Polysacc_synt_3"/>
    <property type="match status" value="1"/>
</dbReference>
<keyword evidence="3" id="KW-1003">Cell membrane</keyword>
<comment type="subcellular location">
    <subcellularLocation>
        <location evidence="1">Cell membrane</location>
        <topology evidence="1">Multi-pass membrane protein</topology>
    </subcellularLocation>
</comment>
<protein>
    <submittedName>
        <fullName evidence="8">Polysaccharide biosynthesis protein</fullName>
    </submittedName>
</protein>
<proteinExistence type="inferred from homology"/>
<dbReference type="PANTHER" id="PTHR30250:SF10">
    <property type="entry name" value="LIPOPOLYSACCHARIDE BIOSYNTHESIS PROTEIN WZXC"/>
    <property type="match status" value="1"/>
</dbReference>
<feature type="transmembrane region" description="Helical" evidence="7">
    <location>
        <begin position="316"/>
        <end position="337"/>
    </location>
</feature>
<reference evidence="8 9" key="1">
    <citation type="journal article" date="2012" name="J. Bacteriol.">
        <title>Genome sequence of deep-sea manganese-oxidizing bacterium Marinobacter manganoxydans MnI7-9.</title>
        <authorList>
            <person name="Wang H."/>
            <person name="Li H."/>
            <person name="Shao Z."/>
            <person name="Liao S."/>
            <person name="Johnstone L."/>
            <person name="Rensing C."/>
            <person name="Wang G."/>
        </authorList>
    </citation>
    <scope>NUCLEOTIDE SEQUENCE [LARGE SCALE GENOMIC DNA]</scope>
    <source>
        <strain evidence="8 9">MnI7-9</strain>
    </source>
</reference>
<name>G6YRK6_9GAMM</name>
<evidence type="ECO:0000313" key="9">
    <source>
        <dbReference type="Proteomes" id="UP000003208"/>
    </source>
</evidence>
<evidence type="ECO:0000256" key="3">
    <source>
        <dbReference type="ARBA" id="ARBA00022475"/>
    </source>
</evidence>
<accession>G6YRK6</accession>
<keyword evidence="6 7" id="KW-0472">Membrane</keyword>
<feature type="transmembrane region" description="Helical" evidence="7">
    <location>
        <begin position="108"/>
        <end position="124"/>
    </location>
</feature>
<sequence length="482" mass="54439">MINVLRSSSFLIIQKFIQRALGLVSTLVLARLLTPEDFGLVAIAMLALWFVEAIVDAGTESYIIQKKSVNESELNSAWTLDLALKSIALALLLIAAPIVAWFRDSIQLLWIISATGFIVIFGMLRNPGLMLLKRQQRYGPIVKITVLAKMVSIGFAVAIAFIFKNYWALIIGQIVFEILVTSLSYRITDYRPRIDISNIREQWSFSKWLIPKSMLGYFRNHADTLVVSAFFQSAALGAYNNMKYFSSIPALQIFGPLVEPLHVEMGKVSDNLEEFKYQANLTMKVLTILVAPTVAFMFVNANELVAFFLGKQWTDYAYLFSFLSVSVLSFILISQSFRILMVSFNTKIIFLYELVSTVGIVILLLFASGYDLYVLVLVKVLAELIFAAALYLYTYKKVFLCGGFINLCALFLSSGVCSLSLVMLRDSIGFWDFNLVILSINGFFSLLLIIFLFSIYLKFGLSDRERALLMSLVGRFQFNIRK</sequence>
<dbReference type="EMBL" id="AGTR01000027">
    <property type="protein sequence ID" value="EHJ05137.1"/>
    <property type="molecule type" value="Genomic_DNA"/>
</dbReference>
<feature type="transmembrane region" description="Helical" evidence="7">
    <location>
        <begin position="372"/>
        <end position="392"/>
    </location>
</feature>
<dbReference type="Proteomes" id="UP000003208">
    <property type="component" value="Unassembled WGS sequence"/>
</dbReference>
<evidence type="ECO:0000256" key="6">
    <source>
        <dbReference type="ARBA" id="ARBA00023136"/>
    </source>
</evidence>
<feature type="transmembrane region" description="Helical" evidence="7">
    <location>
        <begin position="349"/>
        <end position="366"/>
    </location>
</feature>
<dbReference type="PANTHER" id="PTHR30250">
    <property type="entry name" value="PST FAMILY PREDICTED COLANIC ACID TRANSPORTER"/>
    <property type="match status" value="1"/>
</dbReference>
<evidence type="ECO:0000256" key="4">
    <source>
        <dbReference type="ARBA" id="ARBA00022692"/>
    </source>
</evidence>
<evidence type="ECO:0000313" key="8">
    <source>
        <dbReference type="EMBL" id="EHJ05137.1"/>
    </source>
</evidence>
<dbReference type="InterPro" id="IPR050833">
    <property type="entry name" value="Poly_Biosynth_Transport"/>
</dbReference>